<keyword evidence="10" id="KW-1185">Reference proteome</keyword>
<comment type="subcellular location">
    <subcellularLocation>
        <location evidence="1">Cell inner membrane</location>
        <topology evidence="1">Multi-pass membrane protein</topology>
    </subcellularLocation>
</comment>
<gene>
    <name evidence="9" type="ORF">H5P30_08940</name>
</gene>
<dbReference type="Gene3D" id="3.30.2090.10">
    <property type="entry name" value="Multidrug efflux transporter AcrB TolC docking domain, DN and DC subdomains"/>
    <property type="match status" value="2"/>
</dbReference>
<dbReference type="PRINTS" id="PR00702">
    <property type="entry name" value="ACRIFLAVINRP"/>
</dbReference>
<dbReference type="EMBL" id="JACHVA010000080">
    <property type="protein sequence ID" value="MBC2601904.1"/>
    <property type="molecule type" value="Genomic_DNA"/>
</dbReference>
<dbReference type="PANTHER" id="PTHR32063:SF14">
    <property type="entry name" value="BLL4319 PROTEIN"/>
    <property type="match status" value="1"/>
</dbReference>
<dbReference type="InterPro" id="IPR001036">
    <property type="entry name" value="Acrflvin-R"/>
</dbReference>
<dbReference type="GO" id="GO:0042910">
    <property type="term" value="F:xenobiotic transmembrane transporter activity"/>
    <property type="evidence" value="ECO:0007669"/>
    <property type="project" value="TreeGrafter"/>
</dbReference>
<keyword evidence="5 8" id="KW-0812">Transmembrane</keyword>
<sequence length="1020" mass="110483">MKFTDIFIRRPVLATVVSLLVLLLGLASIYRLNVRQYPQTDVSVVSVSTTYVGADAELVQGFITTPLERVIASAEGIDYIESTSSAGVSIISAHLVLNYDPIKALTQINSKINQVRNDLPPESEEPVIDIQQADSSIASMYLGFYSEELQGNEITDYLTRVVQPRLSAVQGVQQAEILGGQTFAMRIWLDPDKMAAYELTAAEVRQALAANNFLSAIGQTKSEFIQVSITANTDLQDAEQFRKLVVREQDGTIIRLGDVANVVLGAENYDVDVRFNQKGAIFMGIHVLPTANTLDVIAGVRETLPVIEENLPGSLKLGIPYDSTKYIEDAISEIGSTLTETLAIVIVVIFLFIGSVRAVTIPVVVMPLSLIGAFFLMLVFGFTINLLTLLAIVLSVGLVVDDAIVVLENIERHIRMGKSRFDAAIDGARELVGPIFAMTLTLAAVYVPIGFQGGLTGALFREFAFTLAGAVFVSGILSLTLSPMMCSKILPKEFKSTGLVARLEAGFDKIRGGYGKVLASSLGARPVVITMAVLIVLLAFPFFMFSQKELAPPEDQGVIFGIMEGSPSGTLEQTLLYSPEVAKIYKSAPETESTFTISFPGAGVPGNPMAGFAGLVTLPWSERTRTTQEMVPEIQAKLSGVAGLDVRAVTPSPLPGGSQFPVEFVVTSTATQREIFEVTEALVKRANASGKFMFAFSDLKFDRPQIEVDVDRELAADLGLNMSDIGNNLGSAFGGAYVNRFSIDGWSYKVIPQVERIARLVPEQLGDLYFTAADGSVYPASTIISVSQKVEPRQLKRFQQLNSGMIQGAPMPGTSNDDALNYLQEQAQELFPKGRGFEVNYAGESRQLREEQKSGSYILLFSIIFIFLVLAAQFESFRDPLIILLGSVPLALTGSLLFTFVGFTSINIYSQIGLVTLIGLIAKNGILMVEFANELQRRGKEKLEAIQEASEIRLRPILMTTAATVFGHMPLVFVTGAGAAARNSIGITLVAGMAIGTLFTLFVVPSLYMLIARDRQGQDV</sequence>
<comment type="caution">
    <text evidence="9">The sequence shown here is derived from an EMBL/GenBank/DDBJ whole genome shotgun (WGS) entry which is preliminary data.</text>
</comment>
<name>A0A7X1AXU8_9BACT</name>
<feature type="transmembrane region" description="Helical" evidence="8">
    <location>
        <begin position="957"/>
        <end position="979"/>
    </location>
</feature>
<feature type="transmembrane region" description="Helical" evidence="8">
    <location>
        <begin position="360"/>
        <end position="380"/>
    </location>
</feature>
<dbReference type="Gene3D" id="3.30.70.1430">
    <property type="entry name" value="Multidrug efflux transporter AcrB pore domain"/>
    <property type="match status" value="2"/>
</dbReference>
<evidence type="ECO:0000313" key="10">
    <source>
        <dbReference type="Proteomes" id="UP000525652"/>
    </source>
</evidence>
<proteinExistence type="predicted"/>
<dbReference type="FunFam" id="1.20.1640.10:FF:000001">
    <property type="entry name" value="Efflux pump membrane transporter"/>
    <property type="match status" value="1"/>
</dbReference>
<evidence type="ECO:0000313" key="9">
    <source>
        <dbReference type="EMBL" id="MBC2601904.1"/>
    </source>
</evidence>
<dbReference type="PANTHER" id="PTHR32063">
    <property type="match status" value="1"/>
</dbReference>
<accession>A0A7X1AXU8</accession>
<dbReference type="RefSeq" id="WP_185692606.1">
    <property type="nucleotide sequence ID" value="NZ_JACHVA010000080.1"/>
</dbReference>
<evidence type="ECO:0000256" key="8">
    <source>
        <dbReference type="SAM" id="Phobius"/>
    </source>
</evidence>
<dbReference type="SUPFAM" id="SSF82866">
    <property type="entry name" value="Multidrug efflux transporter AcrB transmembrane domain"/>
    <property type="match status" value="2"/>
</dbReference>
<dbReference type="Gene3D" id="3.30.70.1440">
    <property type="entry name" value="Multidrug efflux transporter AcrB pore domain"/>
    <property type="match status" value="1"/>
</dbReference>
<dbReference type="AlphaFoldDB" id="A0A7X1AXU8"/>
<feature type="transmembrane region" description="Helical" evidence="8">
    <location>
        <begin position="463"/>
        <end position="486"/>
    </location>
</feature>
<feature type="transmembrane region" description="Helical" evidence="8">
    <location>
        <begin position="881"/>
        <end position="902"/>
    </location>
</feature>
<feature type="transmembrane region" description="Helical" evidence="8">
    <location>
        <begin position="386"/>
        <end position="410"/>
    </location>
</feature>
<dbReference type="SUPFAM" id="SSF82714">
    <property type="entry name" value="Multidrug efflux transporter AcrB TolC docking domain, DN and DC subdomains"/>
    <property type="match status" value="2"/>
</dbReference>
<feature type="transmembrane region" description="Helical" evidence="8">
    <location>
        <begin position="855"/>
        <end position="874"/>
    </location>
</feature>
<evidence type="ECO:0000256" key="1">
    <source>
        <dbReference type="ARBA" id="ARBA00004429"/>
    </source>
</evidence>
<keyword evidence="2" id="KW-0813">Transport</keyword>
<feature type="transmembrane region" description="Helical" evidence="8">
    <location>
        <begin position="334"/>
        <end position="353"/>
    </location>
</feature>
<keyword evidence="6 8" id="KW-1133">Transmembrane helix</keyword>
<evidence type="ECO:0000256" key="3">
    <source>
        <dbReference type="ARBA" id="ARBA00022475"/>
    </source>
</evidence>
<feature type="transmembrane region" description="Helical" evidence="8">
    <location>
        <begin position="985"/>
        <end position="1011"/>
    </location>
</feature>
<evidence type="ECO:0000256" key="6">
    <source>
        <dbReference type="ARBA" id="ARBA00022989"/>
    </source>
</evidence>
<protein>
    <submittedName>
        <fullName evidence="9">Efflux RND transporter permease subunit</fullName>
    </submittedName>
</protein>
<dbReference type="Pfam" id="PF00873">
    <property type="entry name" value="ACR_tran"/>
    <property type="match status" value="1"/>
</dbReference>
<feature type="transmembrane region" description="Helical" evidence="8">
    <location>
        <begin position="526"/>
        <end position="545"/>
    </location>
</feature>
<dbReference type="SUPFAM" id="SSF82693">
    <property type="entry name" value="Multidrug efflux transporter AcrB pore domain, PN1, PN2, PC1 and PC2 subdomains"/>
    <property type="match status" value="3"/>
</dbReference>
<dbReference type="GO" id="GO:0005886">
    <property type="term" value="C:plasma membrane"/>
    <property type="evidence" value="ECO:0007669"/>
    <property type="project" value="UniProtKB-SubCell"/>
</dbReference>
<dbReference type="InterPro" id="IPR027463">
    <property type="entry name" value="AcrB_DN_DC_subdom"/>
</dbReference>
<evidence type="ECO:0000256" key="5">
    <source>
        <dbReference type="ARBA" id="ARBA00022692"/>
    </source>
</evidence>
<feature type="transmembrane region" description="Helical" evidence="8">
    <location>
        <begin position="908"/>
        <end position="932"/>
    </location>
</feature>
<dbReference type="Gene3D" id="3.30.70.1320">
    <property type="entry name" value="Multidrug efflux transporter AcrB pore domain like"/>
    <property type="match status" value="1"/>
</dbReference>
<dbReference type="Gene3D" id="1.20.1640.10">
    <property type="entry name" value="Multidrug efflux transporter AcrB transmembrane domain"/>
    <property type="match status" value="2"/>
</dbReference>
<dbReference type="Proteomes" id="UP000525652">
    <property type="component" value="Unassembled WGS sequence"/>
</dbReference>
<evidence type="ECO:0000256" key="7">
    <source>
        <dbReference type="ARBA" id="ARBA00023136"/>
    </source>
</evidence>
<evidence type="ECO:0000256" key="4">
    <source>
        <dbReference type="ARBA" id="ARBA00022519"/>
    </source>
</evidence>
<reference evidence="9 10" key="1">
    <citation type="submission" date="2020-07" db="EMBL/GenBank/DDBJ databases">
        <authorList>
            <person name="Feng X."/>
        </authorList>
    </citation>
    <scope>NUCLEOTIDE SEQUENCE [LARGE SCALE GENOMIC DNA]</scope>
    <source>
        <strain evidence="9 10">JCM14086</strain>
    </source>
</reference>
<evidence type="ECO:0000256" key="2">
    <source>
        <dbReference type="ARBA" id="ARBA00022448"/>
    </source>
</evidence>
<feature type="transmembrane region" description="Helical" evidence="8">
    <location>
        <begin position="431"/>
        <end position="451"/>
    </location>
</feature>
<keyword evidence="4" id="KW-0997">Cell inner membrane</keyword>
<keyword evidence="3" id="KW-1003">Cell membrane</keyword>
<keyword evidence="7 8" id="KW-0472">Membrane</keyword>
<organism evidence="9 10">
    <name type="scientific">Puniceicoccus vermicola</name>
    <dbReference type="NCBI Taxonomy" id="388746"/>
    <lineage>
        <taxon>Bacteria</taxon>
        <taxon>Pseudomonadati</taxon>
        <taxon>Verrucomicrobiota</taxon>
        <taxon>Opitutia</taxon>
        <taxon>Puniceicoccales</taxon>
        <taxon>Puniceicoccaceae</taxon>
        <taxon>Puniceicoccus</taxon>
    </lineage>
</organism>